<reference evidence="1 2" key="1">
    <citation type="journal article" date="2018" name="Front. Plant Sci.">
        <title>Red Clover (Trifolium pratense) and Zigzag Clover (T. medium) - A Picture of Genomic Similarities and Differences.</title>
        <authorList>
            <person name="Dluhosova J."/>
            <person name="Istvanek J."/>
            <person name="Nedelnik J."/>
            <person name="Repkova J."/>
        </authorList>
    </citation>
    <scope>NUCLEOTIDE SEQUENCE [LARGE SCALE GENOMIC DNA]</scope>
    <source>
        <strain evidence="2">cv. 10/8</strain>
        <tissue evidence="1">Leaf</tissue>
    </source>
</reference>
<dbReference type="EMBL" id="LXQA011114281">
    <property type="protein sequence ID" value="MCI85387.1"/>
    <property type="molecule type" value="Genomic_DNA"/>
</dbReference>
<feature type="non-terminal residue" evidence="1">
    <location>
        <position position="26"/>
    </location>
</feature>
<keyword evidence="2" id="KW-1185">Reference proteome</keyword>
<proteinExistence type="predicted"/>
<organism evidence="1 2">
    <name type="scientific">Trifolium medium</name>
    <dbReference type="NCBI Taxonomy" id="97028"/>
    <lineage>
        <taxon>Eukaryota</taxon>
        <taxon>Viridiplantae</taxon>
        <taxon>Streptophyta</taxon>
        <taxon>Embryophyta</taxon>
        <taxon>Tracheophyta</taxon>
        <taxon>Spermatophyta</taxon>
        <taxon>Magnoliopsida</taxon>
        <taxon>eudicotyledons</taxon>
        <taxon>Gunneridae</taxon>
        <taxon>Pentapetalae</taxon>
        <taxon>rosids</taxon>
        <taxon>fabids</taxon>
        <taxon>Fabales</taxon>
        <taxon>Fabaceae</taxon>
        <taxon>Papilionoideae</taxon>
        <taxon>50 kb inversion clade</taxon>
        <taxon>NPAAA clade</taxon>
        <taxon>Hologalegina</taxon>
        <taxon>IRL clade</taxon>
        <taxon>Trifolieae</taxon>
        <taxon>Trifolium</taxon>
    </lineage>
</organism>
<evidence type="ECO:0000313" key="1">
    <source>
        <dbReference type="EMBL" id="MCI85387.1"/>
    </source>
</evidence>
<protein>
    <submittedName>
        <fullName evidence="1">Uncharacterized protein</fullName>
    </submittedName>
</protein>
<sequence length="26" mass="2991">MGRTCRRERDMGIGKQDERLLSGIVL</sequence>
<dbReference type="Proteomes" id="UP000265520">
    <property type="component" value="Unassembled WGS sequence"/>
</dbReference>
<evidence type="ECO:0000313" key="2">
    <source>
        <dbReference type="Proteomes" id="UP000265520"/>
    </source>
</evidence>
<name>A0A392VB66_9FABA</name>
<accession>A0A392VB66</accession>
<dbReference type="AlphaFoldDB" id="A0A392VB66"/>
<comment type="caution">
    <text evidence="1">The sequence shown here is derived from an EMBL/GenBank/DDBJ whole genome shotgun (WGS) entry which is preliminary data.</text>
</comment>